<evidence type="ECO:0000259" key="9">
    <source>
        <dbReference type="PROSITE" id="PS51935"/>
    </source>
</evidence>
<dbReference type="EMBL" id="FOBN01000033">
    <property type="protein sequence ID" value="SEM63690.1"/>
    <property type="molecule type" value="Genomic_DNA"/>
</dbReference>
<organism evidence="10 11">
    <name type="scientific">Phocoenobacter skyensis</name>
    <dbReference type="NCBI Taxonomy" id="97481"/>
    <lineage>
        <taxon>Bacteria</taxon>
        <taxon>Pseudomonadati</taxon>
        <taxon>Pseudomonadota</taxon>
        <taxon>Gammaproteobacteria</taxon>
        <taxon>Pasteurellales</taxon>
        <taxon>Pasteurellaceae</taxon>
        <taxon>Phocoenobacter</taxon>
    </lineage>
</organism>
<dbReference type="GO" id="GO:0008234">
    <property type="term" value="F:cysteine-type peptidase activity"/>
    <property type="evidence" value="ECO:0007669"/>
    <property type="project" value="UniProtKB-KW"/>
</dbReference>
<dbReference type="InterPro" id="IPR028090">
    <property type="entry name" value="JAB_dom_prok"/>
</dbReference>
<dbReference type="PROSITE" id="PS50249">
    <property type="entry name" value="MPN"/>
    <property type="match status" value="1"/>
</dbReference>
<name>A0A1H7ZZ08_9PAST</name>
<dbReference type="GeneID" id="83544496"/>
<evidence type="ECO:0000313" key="11">
    <source>
        <dbReference type="Proteomes" id="UP000198883"/>
    </source>
</evidence>
<dbReference type="GO" id="GO:0006508">
    <property type="term" value="P:proteolysis"/>
    <property type="evidence" value="ECO:0007669"/>
    <property type="project" value="UniProtKB-KW"/>
</dbReference>
<dbReference type="Pfam" id="PF00877">
    <property type="entry name" value="NLPC_P60"/>
    <property type="match status" value="1"/>
</dbReference>
<keyword evidence="5" id="KW-0788">Thiol protease</keyword>
<dbReference type="Gene3D" id="3.40.140.10">
    <property type="entry name" value="Cytidine Deaminase, domain 2"/>
    <property type="match status" value="1"/>
</dbReference>
<dbReference type="PANTHER" id="PTHR34858:SF1">
    <property type="entry name" value="CYSO-CYSTEINE PEPTIDASE"/>
    <property type="match status" value="1"/>
</dbReference>
<sequence>MNISEKLKAELINYAKQKEPQEMCGFIVSDGNENQFVACENIAIEPTVYFEISPNDYLKASNKGKIVAVVHSHPDGEPTLSIADRQMQHNSGLDWWLVCNDDLQIFPKIPPLIGRSFEYGSSDCYTIARDFYRLSGIDFPDFERADKWWKDTNLYLDNIEKQGFEKLEEGESLQIGDVILVQVGADVPNHAGIYIGEQMILHHSPKRLSKRDLYDGYWLKHTHSIWRYKKWLELDFTVALQDLAINSN</sequence>
<reference evidence="11" key="1">
    <citation type="submission" date="2016-10" db="EMBL/GenBank/DDBJ databases">
        <authorList>
            <person name="Varghese N."/>
            <person name="Submissions S."/>
        </authorList>
    </citation>
    <scope>NUCLEOTIDE SEQUENCE [LARGE SCALE GENOMIC DNA]</scope>
    <source>
        <strain evidence="11">DSM 24204</strain>
    </source>
</reference>
<dbReference type="InterPro" id="IPR038765">
    <property type="entry name" value="Papain-like_cys_pep_sf"/>
</dbReference>
<dbReference type="OrthoDB" id="1494599at2"/>
<feature type="domain" description="MPN" evidence="8">
    <location>
        <begin position="1"/>
        <end position="128"/>
    </location>
</feature>
<dbReference type="GO" id="GO:0008235">
    <property type="term" value="F:metalloexopeptidase activity"/>
    <property type="evidence" value="ECO:0007669"/>
    <property type="project" value="TreeGrafter"/>
</dbReference>
<keyword evidence="6" id="KW-0862">Zinc</keyword>
<dbReference type="CDD" id="cd08073">
    <property type="entry name" value="MPN_NLPC_P60"/>
    <property type="match status" value="1"/>
</dbReference>
<evidence type="ECO:0000256" key="6">
    <source>
        <dbReference type="ARBA" id="ARBA00022833"/>
    </source>
</evidence>
<proteinExistence type="inferred from homology"/>
<evidence type="ECO:0000256" key="3">
    <source>
        <dbReference type="ARBA" id="ARBA00022723"/>
    </source>
</evidence>
<evidence type="ECO:0000256" key="1">
    <source>
        <dbReference type="ARBA" id="ARBA00007074"/>
    </source>
</evidence>
<dbReference type="PANTHER" id="PTHR34858">
    <property type="entry name" value="CYSO-CYSTEINE PEPTIDASE"/>
    <property type="match status" value="1"/>
</dbReference>
<dbReference type="RefSeq" id="WP_090923282.1">
    <property type="nucleotide sequence ID" value="NZ_CP016180.1"/>
</dbReference>
<evidence type="ECO:0000256" key="2">
    <source>
        <dbReference type="ARBA" id="ARBA00022670"/>
    </source>
</evidence>
<dbReference type="GO" id="GO:0000502">
    <property type="term" value="C:proteasome complex"/>
    <property type="evidence" value="ECO:0007669"/>
    <property type="project" value="UniProtKB-KW"/>
</dbReference>
<dbReference type="InterPro" id="IPR000064">
    <property type="entry name" value="NLP_P60_dom"/>
</dbReference>
<dbReference type="Pfam" id="PF14464">
    <property type="entry name" value="Prok-JAB"/>
    <property type="match status" value="1"/>
</dbReference>
<accession>A0A1H7ZZ08</accession>
<keyword evidence="2" id="KW-0645">Protease</keyword>
<evidence type="ECO:0000313" key="10">
    <source>
        <dbReference type="EMBL" id="SEM63690.1"/>
    </source>
</evidence>
<keyword evidence="4" id="KW-0378">Hydrolase</keyword>
<keyword evidence="3" id="KW-0479">Metal-binding</keyword>
<keyword evidence="10" id="KW-0647">Proteasome</keyword>
<dbReference type="Proteomes" id="UP000198883">
    <property type="component" value="Unassembled WGS sequence"/>
</dbReference>
<evidence type="ECO:0000256" key="7">
    <source>
        <dbReference type="ARBA" id="ARBA00023049"/>
    </source>
</evidence>
<evidence type="ECO:0000256" key="5">
    <source>
        <dbReference type="ARBA" id="ARBA00022807"/>
    </source>
</evidence>
<dbReference type="Gene3D" id="3.90.1720.10">
    <property type="entry name" value="endopeptidase domain like (from Nostoc punctiforme)"/>
    <property type="match status" value="1"/>
</dbReference>
<dbReference type="STRING" id="97481.SAMN05444853_13316"/>
<dbReference type="InterPro" id="IPR051929">
    <property type="entry name" value="VirAsm_ModProt"/>
</dbReference>
<dbReference type="InterPro" id="IPR037518">
    <property type="entry name" value="MPN"/>
</dbReference>
<dbReference type="SUPFAM" id="SSF54001">
    <property type="entry name" value="Cysteine proteinases"/>
    <property type="match status" value="1"/>
</dbReference>
<gene>
    <name evidence="10" type="ORF">SAMN05444853_13316</name>
</gene>
<evidence type="ECO:0000256" key="4">
    <source>
        <dbReference type="ARBA" id="ARBA00022801"/>
    </source>
</evidence>
<dbReference type="PROSITE" id="PS51935">
    <property type="entry name" value="NLPC_P60"/>
    <property type="match status" value="1"/>
</dbReference>
<keyword evidence="7" id="KW-0482">Metalloprotease</keyword>
<feature type="domain" description="NlpC/P60" evidence="9">
    <location>
        <begin position="91"/>
        <end position="229"/>
    </location>
</feature>
<evidence type="ECO:0000259" key="8">
    <source>
        <dbReference type="PROSITE" id="PS50249"/>
    </source>
</evidence>
<protein>
    <submittedName>
        <fullName evidence="10">Proteasome lid subunit RPN8/RPN11, contains Jab1/MPN metalloenzyme (JAMM) motif</fullName>
    </submittedName>
</protein>
<dbReference type="GO" id="GO:0008270">
    <property type="term" value="F:zinc ion binding"/>
    <property type="evidence" value="ECO:0007669"/>
    <property type="project" value="TreeGrafter"/>
</dbReference>
<comment type="similarity">
    <text evidence="1">Belongs to the peptidase C40 family.</text>
</comment>
<dbReference type="AlphaFoldDB" id="A0A1H7ZZ08"/>
<dbReference type="SUPFAM" id="SSF102712">
    <property type="entry name" value="JAB1/MPN domain"/>
    <property type="match status" value="1"/>
</dbReference>